<evidence type="ECO:0000313" key="3">
    <source>
        <dbReference type="Proteomes" id="UP000078560"/>
    </source>
</evidence>
<feature type="non-terminal residue" evidence="2">
    <location>
        <position position="1"/>
    </location>
</feature>
<evidence type="ECO:0008006" key="4">
    <source>
        <dbReference type="Google" id="ProtNLM"/>
    </source>
</evidence>
<dbReference type="Proteomes" id="UP000078560">
    <property type="component" value="Unassembled WGS sequence"/>
</dbReference>
<protein>
    <recommendedName>
        <fullName evidence="4">PIR Superfamily Protein</fullName>
    </recommendedName>
</protein>
<reference evidence="3" key="1">
    <citation type="submission" date="2016-05" db="EMBL/GenBank/DDBJ databases">
        <authorList>
            <person name="Naeem Raeece"/>
        </authorList>
    </citation>
    <scope>NUCLEOTIDE SEQUENCE [LARGE SCALE GENOMIC DNA]</scope>
</reference>
<proteinExistence type="predicted"/>
<organism evidence="2 3">
    <name type="scientific">Plasmodium ovale curtisi</name>
    <dbReference type="NCBI Taxonomy" id="864141"/>
    <lineage>
        <taxon>Eukaryota</taxon>
        <taxon>Sar</taxon>
        <taxon>Alveolata</taxon>
        <taxon>Apicomplexa</taxon>
        <taxon>Aconoidasida</taxon>
        <taxon>Haemosporida</taxon>
        <taxon>Plasmodiidae</taxon>
        <taxon>Plasmodium</taxon>
        <taxon>Plasmodium (Plasmodium)</taxon>
    </lineage>
</organism>
<gene>
    <name evidence="2" type="ORF">POVCU2_0069390</name>
</gene>
<accession>A0A1A8WHU3</accession>
<dbReference type="EMBL" id="FLQU01001161">
    <property type="protein sequence ID" value="SBS91701.1"/>
    <property type="molecule type" value="Genomic_DNA"/>
</dbReference>
<evidence type="ECO:0000256" key="1">
    <source>
        <dbReference type="SAM" id="MobiDB-lite"/>
    </source>
</evidence>
<sequence length="69" mass="7662">SDIEEQCKNVYEELGFYKLSFFGSKIAPKADGMRNMWRNVQGVTNPASLLNPMKPPGGGNKMGLPYLPK</sequence>
<name>A0A1A8WHU3_PLAOA</name>
<evidence type="ECO:0000313" key="2">
    <source>
        <dbReference type="EMBL" id="SBS91701.1"/>
    </source>
</evidence>
<feature type="region of interest" description="Disordered" evidence="1">
    <location>
        <begin position="47"/>
        <end position="69"/>
    </location>
</feature>
<dbReference type="AlphaFoldDB" id="A0A1A8WHU3"/>